<reference evidence="1" key="1">
    <citation type="journal article" date="2014" name="Front. Microbiol.">
        <title>High frequency of phylogenetically diverse reductive dehalogenase-homologous genes in deep subseafloor sedimentary metagenomes.</title>
        <authorList>
            <person name="Kawai M."/>
            <person name="Futagami T."/>
            <person name="Toyoda A."/>
            <person name="Takaki Y."/>
            <person name="Nishi S."/>
            <person name="Hori S."/>
            <person name="Arai W."/>
            <person name="Tsubouchi T."/>
            <person name="Morono Y."/>
            <person name="Uchiyama I."/>
            <person name="Ito T."/>
            <person name="Fujiyama A."/>
            <person name="Inagaki F."/>
            <person name="Takami H."/>
        </authorList>
    </citation>
    <scope>NUCLEOTIDE SEQUENCE</scope>
    <source>
        <strain evidence="1">Expedition CK06-06</strain>
    </source>
</reference>
<gene>
    <name evidence="1" type="ORF">S03H2_11862</name>
</gene>
<organism evidence="1">
    <name type="scientific">marine sediment metagenome</name>
    <dbReference type="NCBI Taxonomy" id="412755"/>
    <lineage>
        <taxon>unclassified sequences</taxon>
        <taxon>metagenomes</taxon>
        <taxon>ecological metagenomes</taxon>
    </lineage>
</organism>
<comment type="caution">
    <text evidence="1">The sequence shown here is derived from an EMBL/GenBank/DDBJ whole genome shotgun (WGS) entry which is preliminary data.</text>
</comment>
<name>X1FHT2_9ZZZZ</name>
<dbReference type="AlphaFoldDB" id="X1FHT2"/>
<dbReference type="EMBL" id="BARU01006040">
    <property type="protein sequence ID" value="GAH44497.1"/>
    <property type="molecule type" value="Genomic_DNA"/>
</dbReference>
<accession>X1FHT2</accession>
<sequence length="48" mass="5342">MIVGQTVEGDEIGKDITIKVKDLLLNVEIFGMIGRGINYNHTNSPIER</sequence>
<evidence type="ECO:0000313" key="1">
    <source>
        <dbReference type="EMBL" id="GAH44497.1"/>
    </source>
</evidence>
<proteinExistence type="predicted"/>
<protein>
    <submittedName>
        <fullName evidence="1">Uncharacterized protein</fullName>
    </submittedName>
</protein>